<evidence type="ECO:0000313" key="2">
    <source>
        <dbReference type="Proteomes" id="UP001148203"/>
    </source>
</evidence>
<gene>
    <name evidence="1" type="ORF">M5G11_01790</name>
</gene>
<sequence>MKAWEITFVDQNGERMSLPYACEHKPSVEQAARLIRTRLYPVMDELDLTDFQDRVSSPTAEWLKKESGVEITAINEKP</sequence>
<dbReference type="RefSeq" id="WP_273911829.1">
    <property type="nucleotide sequence ID" value="NZ_JAMDGX010000046.1"/>
</dbReference>
<evidence type="ECO:0000313" key="1">
    <source>
        <dbReference type="EMBL" id="MDD0989266.1"/>
    </source>
</evidence>
<dbReference type="EMBL" id="JAMDGY010000007">
    <property type="protein sequence ID" value="MDD0989266.1"/>
    <property type="molecule type" value="Genomic_DNA"/>
</dbReference>
<dbReference type="Proteomes" id="UP001148203">
    <property type="component" value="Unassembled WGS sequence"/>
</dbReference>
<organism evidence="1 2">
    <name type="scientific">Pseudomonas fontis</name>
    <dbReference type="NCBI Taxonomy" id="2942633"/>
    <lineage>
        <taxon>Bacteria</taxon>
        <taxon>Pseudomonadati</taxon>
        <taxon>Pseudomonadota</taxon>
        <taxon>Gammaproteobacteria</taxon>
        <taxon>Pseudomonadales</taxon>
        <taxon>Pseudomonadaceae</taxon>
        <taxon>Pseudomonas</taxon>
    </lineage>
</organism>
<proteinExistence type="predicted"/>
<name>A0ABT5NL78_9PSED</name>
<comment type="caution">
    <text evidence="1">The sequence shown here is derived from an EMBL/GenBank/DDBJ whole genome shotgun (WGS) entry which is preliminary data.</text>
</comment>
<reference evidence="1 2" key="1">
    <citation type="submission" date="2022-05" db="EMBL/GenBank/DDBJ databases">
        <title>Novel Pseudomonas spp. Isolated from a Rainbow Trout Aquaculture Facility.</title>
        <authorList>
            <person name="Testerman T."/>
            <person name="Graf J."/>
        </authorList>
    </citation>
    <scope>NUCLEOTIDE SEQUENCE [LARGE SCALE GENOMIC DNA]</scope>
    <source>
        <strain evidence="1 2">ID681</strain>
    </source>
</reference>
<accession>A0ABT5NL78</accession>
<keyword evidence="2" id="KW-1185">Reference proteome</keyword>
<protein>
    <submittedName>
        <fullName evidence="1">Uncharacterized protein</fullName>
    </submittedName>
</protein>